<keyword evidence="1" id="KW-0472">Membrane</keyword>
<feature type="transmembrane region" description="Helical" evidence="1">
    <location>
        <begin position="126"/>
        <end position="145"/>
    </location>
</feature>
<accession>A0ABT6B946</accession>
<protein>
    <submittedName>
        <fullName evidence="2">Uncharacterized protein</fullName>
    </submittedName>
</protein>
<feature type="transmembrane region" description="Helical" evidence="1">
    <location>
        <begin position="165"/>
        <end position="185"/>
    </location>
</feature>
<gene>
    <name evidence="2" type="ORF">P3W24_06645</name>
</gene>
<comment type="caution">
    <text evidence="2">The sequence shown here is derived from an EMBL/GenBank/DDBJ whole genome shotgun (WGS) entry which is preliminary data.</text>
</comment>
<evidence type="ECO:0000313" key="2">
    <source>
        <dbReference type="EMBL" id="MDF4024634.1"/>
    </source>
</evidence>
<feature type="transmembrane region" description="Helical" evidence="1">
    <location>
        <begin position="76"/>
        <end position="94"/>
    </location>
</feature>
<feature type="transmembrane region" description="Helical" evidence="1">
    <location>
        <begin position="101"/>
        <end position="120"/>
    </location>
</feature>
<dbReference type="EMBL" id="JARJJS010000001">
    <property type="protein sequence ID" value="MDF4024634.1"/>
    <property type="molecule type" value="Genomic_DNA"/>
</dbReference>
<name>A0ABT6B946_9GAMM</name>
<evidence type="ECO:0000256" key="1">
    <source>
        <dbReference type="SAM" id="Phobius"/>
    </source>
</evidence>
<feature type="transmembrane region" description="Helical" evidence="1">
    <location>
        <begin position="44"/>
        <end position="64"/>
    </location>
</feature>
<keyword evidence="1" id="KW-0812">Transmembrane</keyword>
<proteinExistence type="predicted"/>
<keyword evidence="1" id="KW-1133">Transmembrane helix</keyword>
<organism evidence="2 3">
    <name type="scientific">Luteibacter sahnii</name>
    <dbReference type="NCBI Taxonomy" id="3021977"/>
    <lineage>
        <taxon>Bacteria</taxon>
        <taxon>Pseudomonadati</taxon>
        <taxon>Pseudomonadota</taxon>
        <taxon>Gammaproteobacteria</taxon>
        <taxon>Lysobacterales</taxon>
        <taxon>Rhodanobacteraceae</taxon>
        <taxon>Luteibacter</taxon>
    </lineage>
</organism>
<evidence type="ECO:0000313" key="3">
    <source>
        <dbReference type="Proteomes" id="UP001528850"/>
    </source>
</evidence>
<sequence length="243" mass="26788">MQPFQIILQATDKEVEVKAAHEIRLLKDRIAKLEHEDQIGKGRAVLVVLLYVFFSHIAGGLGLAMVQTDDDAKWDLAAYTLPVIAAAAAGFGLFRKAWLVPAFWISVALLWAGYACYLMSKHMAYGLAVVSGGVQGVAIALFLLVRDLRCQSKRSTTSVVAARSLYSLLGLAALLVAVWGFRLMYDLYRSQGNLAAAIAYREKIDERIHIARMVEPATMQPIRNGGKCSLPWVYEFPCVRAGE</sequence>
<keyword evidence="3" id="KW-1185">Reference proteome</keyword>
<reference evidence="2 3" key="1">
    <citation type="journal article" date="2024" name="Curr. Microbiol.">
        <title>Luteibacter sahnii sp. nov., A Novel Yellow-Colored Xanthomonadin Pigment Producing Probiotic Bacterium from Healthy Rice Seed Microbiome.</title>
        <authorList>
            <person name="Jaiswal G."/>
            <person name="Rana R."/>
            <person name="Nayak P.K."/>
            <person name="Chouhan R."/>
            <person name="Gandhi S.G."/>
            <person name="Patel H.K."/>
            <person name="Patil P.B."/>
        </authorList>
    </citation>
    <scope>NUCLEOTIDE SEQUENCE [LARGE SCALE GENOMIC DNA]</scope>
    <source>
        <strain evidence="2 3">PPL201</strain>
    </source>
</reference>
<dbReference type="Proteomes" id="UP001528850">
    <property type="component" value="Unassembled WGS sequence"/>
</dbReference>